<feature type="non-terminal residue" evidence="2">
    <location>
        <position position="1"/>
    </location>
</feature>
<gene>
    <name evidence="2" type="ORF">TCAP_02384</name>
</gene>
<protein>
    <recommendedName>
        <fullName evidence="4">DRBM domain-containing protein</fullName>
    </recommendedName>
</protein>
<feature type="region of interest" description="Disordered" evidence="1">
    <location>
        <begin position="32"/>
        <end position="53"/>
    </location>
</feature>
<dbReference type="EMBL" id="NRSZ01000361">
    <property type="protein sequence ID" value="PNY27691.1"/>
    <property type="molecule type" value="Genomic_DNA"/>
</dbReference>
<evidence type="ECO:0000256" key="1">
    <source>
        <dbReference type="SAM" id="MobiDB-lite"/>
    </source>
</evidence>
<dbReference type="OrthoDB" id="5222339at2759"/>
<dbReference type="Gene3D" id="3.30.160.20">
    <property type="match status" value="1"/>
</dbReference>
<evidence type="ECO:0000313" key="3">
    <source>
        <dbReference type="Proteomes" id="UP000236621"/>
    </source>
</evidence>
<feature type="region of interest" description="Disordered" evidence="1">
    <location>
        <begin position="197"/>
        <end position="256"/>
    </location>
</feature>
<comment type="caution">
    <text evidence="2">The sequence shown here is derived from an EMBL/GenBank/DDBJ whole genome shotgun (WGS) entry which is preliminary data.</text>
</comment>
<evidence type="ECO:0008006" key="4">
    <source>
        <dbReference type="Google" id="ProtNLM"/>
    </source>
</evidence>
<name>A0A2K3QJH9_9HYPO</name>
<proteinExistence type="predicted"/>
<sequence length="348" mass="38587">HASFPRFWCLKEAEGQLLVGVQVIIHKDRIHSTPLPRSHRKPSAMESTDGPGREVRVPWDRLRAWIDSREAVEREHGSPAPLPQAELEAISVLISFGDEPDVGNRDHVSALMQTVQARRLMPPTFVDEEPINMPVDGHFKLMWRCVCTVGDYGSFPREAYGIETGKPPPLFQSKKNAKRYAAKHALLYMTDFPHPGALLASPPQKRTAALQSPSPDRQPPAHRIKSEDPPQRPSQPSESPAPDTRPGNGGPDGDEASSVFRQIAALSARLGIDSPSYRIEPDDEMPNFFGGRPVFQHGGRVPPDLGVVSGVLGKRQAKIQMAEKVLEWLQGEQRSRTEIINSLWAKCP</sequence>
<keyword evidence="3" id="KW-1185">Reference proteome</keyword>
<organism evidence="2 3">
    <name type="scientific">Tolypocladium capitatum</name>
    <dbReference type="NCBI Taxonomy" id="45235"/>
    <lineage>
        <taxon>Eukaryota</taxon>
        <taxon>Fungi</taxon>
        <taxon>Dikarya</taxon>
        <taxon>Ascomycota</taxon>
        <taxon>Pezizomycotina</taxon>
        <taxon>Sordariomycetes</taxon>
        <taxon>Hypocreomycetidae</taxon>
        <taxon>Hypocreales</taxon>
        <taxon>Ophiocordycipitaceae</taxon>
        <taxon>Tolypocladium</taxon>
    </lineage>
</organism>
<dbReference type="AlphaFoldDB" id="A0A2K3QJH9"/>
<accession>A0A2K3QJH9</accession>
<dbReference type="Proteomes" id="UP000236621">
    <property type="component" value="Unassembled WGS sequence"/>
</dbReference>
<dbReference type="SUPFAM" id="SSF54768">
    <property type="entry name" value="dsRNA-binding domain-like"/>
    <property type="match status" value="1"/>
</dbReference>
<evidence type="ECO:0000313" key="2">
    <source>
        <dbReference type="EMBL" id="PNY27691.1"/>
    </source>
</evidence>
<dbReference type="CDD" id="cd00048">
    <property type="entry name" value="DSRM_SF"/>
    <property type="match status" value="1"/>
</dbReference>
<reference evidence="2 3" key="1">
    <citation type="submission" date="2017-08" db="EMBL/GenBank/DDBJ databases">
        <title>Harnessing the power of phylogenomics to disentangle the directionality and signatures of interkingdom host jumping in the parasitic fungal genus Tolypocladium.</title>
        <authorList>
            <person name="Quandt C.A."/>
            <person name="Patterson W."/>
            <person name="Spatafora J.W."/>
        </authorList>
    </citation>
    <scope>NUCLEOTIDE SEQUENCE [LARGE SCALE GENOMIC DNA]</scope>
    <source>
        <strain evidence="2 3">CBS 113982</strain>
    </source>
</reference>